<dbReference type="EMBL" id="VTXL01000013">
    <property type="protein sequence ID" value="NOJ14182.1"/>
    <property type="molecule type" value="Genomic_DNA"/>
</dbReference>
<reference evidence="1" key="2">
    <citation type="submission" date="2023-07" db="EMBL/GenBank/DDBJ databases">
        <title>Genome content predicts the carbon catabolic preferences of heterotrophic bacteria.</title>
        <authorList>
            <person name="Gralka M."/>
        </authorList>
    </citation>
    <scope>NUCLEOTIDE SEQUENCE</scope>
    <source>
        <strain evidence="1">6E02</strain>
    </source>
</reference>
<evidence type="ECO:0000313" key="4">
    <source>
        <dbReference type="Proteomes" id="UP001177935"/>
    </source>
</evidence>
<proteinExistence type="predicted"/>
<dbReference type="Proteomes" id="UP000519158">
    <property type="component" value="Unassembled WGS sequence"/>
</dbReference>
<protein>
    <submittedName>
        <fullName evidence="1">DUF3653 domain-containing protein</fullName>
    </submittedName>
    <submittedName>
        <fullName evidence="2">S-adenosylhomocysteine hydrolase</fullName>
    </submittedName>
</protein>
<dbReference type="InterPro" id="IPR021077">
    <property type="entry name" value="Phage_phi-Lf_Orf112"/>
</dbReference>
<evidence type="ECO:0000313" key="2">
    <source>
        <dbReference type="EMBL" id="NOJ14182.1"/>
    </source>
</evidence>
<reference evidence="2 3" key="1">
    <citation type="submission" date="2019-09" db="EMBL/GenBank/DDBJ databases">
        <title>Draft genome sequencing and comparative genomics of hatchery-associated Vibrios.</title>
        <authorList>
            <person name="Kehlet-Delgado H."/>
            <person name="Mueller R.S."/>
        </authorList>
    </citation>
    <scope>NUCLEOTIDE SEQUENCE [LARGE SCALE GENOMIC DNA]</scope>
    <source>
        <strain evidence="2 3">99-70-13A3</strain>
    </source>
</reference>
<dbReference type="Pfam" id="PF12375">
    <property type="entry name" value="DUF3653"/>
    <property type="match status" value="1"/>
</dbReference>
<dbReference type="Proteomes" id="UP001177935">
    <property type="component" value="Unassembled WGS sequence"/>
</dbReference>
<organism evidence="1 4">
    <name type="scientific">Vibrio splendidus</name>
    <dbReference type="NCBI Taxonomy" id="29497"/>
    <lineage>
        <taxon>Bacteria</taxon>
        <taxon>Pseudomonadati</taxon>
        <taxon>Pseudomonadota</taxon>
        <taxon>Gammaproteobacteria</taxon>
        <taxon>Vibrionales</taxon>
        <taxon>Vibrionaceae</taxon>
        <taxon>Vibrio</taxon>
    </lineage>
</organism>
<dbReference type="GO" id="GO:0016787">
    <property type="term" value="F:hydrolase activity"/>
    <property type="evidence" value="ECO:0007669"/>
    <property type="project" value="UniProtKB-KW"/>
</dbReference>
<evidence type="ECO:0000313" key="1">
    <source>
        <dbReference type="EMBL" id="MDP2502603.1"/>
    </source>
</evidence>
<comment type="caution">
    <text evidence="1">The sequence shown here is derived from an EMBL/GenBank/DDBJ whole genome shotgun (WGS) entry which is preliminary data.</text>
</comment>
<evidence type="ECO:0000313" key="3">
    <source>
        <dbReference type="Proteomes" id="UP000519158"/>
    </source>
</evidence>
<gene>
    <name evidence="2" type="ORF">F0234_15595</name>
    <name evidence="1" type="ORF">Q8W42_17955</name>
</gene>
<dbReference type="AlphaFoldDB" id="A0A2N7KJY8"/>
<dbReference type="RefSeq" id="WP_065605205.1">
    <property type="nucleotide sequence ID" value="NZ_CAWMQX010000019.1"/>
</dbReference>
<keyword evidence="2" id="KW-0378">Hydrolase</keyword>
<accession>A0A2N7KJY8</accession>
<sequence length="146" mass="17340">MKNKIKDELFNNGLYINQVNDLLLWHFDGRDEAATYFGVTPQTVKNWQAKGNWPLSVIRLLLVMHRGYLPTSKSWRGFKIRGDILYTPGGRELSAYDLMELDIKMSFETASNVVQFRRKKKRRFKLKQQEIKRTVKNKARRNELYN</sequence>
<name>A0A2N7KJY8_VIBSP</name>
<dbReference type="EMBL" id="JAUYVL010000012">
    <property type="protein sequence ID" value="MDP2502603.1"/>
    <property type="molecule type" value="Genomic_DNA"/>
</dbReference>